<dbReference type="EMBL" id="CAJNOU010002386">
    <property type="protein sequence ID" value="CAF1316561.1"/>
    <property type="molecule type" value="Genomic_DNA"/>
</dbReference>
<dbReference type="SMART" id="SM01311">
    <property type="entry name" value="RPOL_N"/>
    <property type="match status" value="1"/>
</dbReference>
<proteinExistence type="inferred from homology"/>
<evidence type="ECO:0000256" key="10">
    <source>
        <dbReference type="SAM" id="MobiDB-lite"/>
    </source>
</evidence>
<dbReference type="PROSITE" id="PS51375">
    <property type="entry name" value="PPR"/>
    <property type="match status" value="1"/>
</dbReference>
<evidence type="ECO:0000256" key="2">
    <source>
        <dbReference type="ARBA" id="ARBA00012418"/>
    </source>
</evidence>
<dbReference type="PANTHER" id="PTHR10102:SF0">
    <property type="entry name" value="DNA-DIRECTED RNA POLYMERASE, MITOCHONDRIAL"/>
    <property type="match status" value="1"/>
</dbReference>
<dbReference type="Pfam" id="PF13812">
    <property type="entry name" value="PPR_3"/>
    <property type="match status" value="1"/>
</dbReference>
<evidence type="ECO:0000256" key="7">
    <source>
        <dbReference type="ARBA" id="ARBA00023163"/>
    </source>
</evidence>
<dbReference type="Gene3D" id="1.25.40.10">
    <property type="entry name" value="Tetratricopeptide repeat domain"/>
    <property type="match status" value="1"/>
</dbReference>
<evidence type="ECO:0000256" key="4">
    <source>
        <dbReference type="ARBA" id="ARBA00022679"/>
    </source>
</evidence>
<dbReference type="Gene3D" id="1.10.150.20">
    <property type="entry name" value="5' to 3' exonuclease, C-terminal subdomain"/>
    <property type="match status" value="1"/>
</dbReference>
<evidence type="ECO:0000256" key="8">
    <source>
        <dbReference type="ARBA" id="ARBA00048552"/>
    </source>
</evidence>
<dbReference type="GO" id="GO:0034245">
    <property type="term" value="C:mitochondrial DNA-directed RNA polymerase complex"/>
    <property type="evidence" value="ECO:0007669"/>
    <property type="project" value="TreeGrafter"/>
</dbReference>
<dbReference type="SUPFAM" id="SSF56672">
    <property type="entry name" value="DNA/RNA polymerases"/>
    <property type="match status" value="1"/>
</dbReference>
<comment type="caution">
    <text evidence="12">The sequence shown here is derived from an EMBL/GenBank/DDBJ whole genome shotgun (WGS) entry which is preliminary data.</text>
</comment>
<evidence type="ECO:0000256" key="6">
    <source>
        <dbReference type="ARBA" id="ARBA00022946"/>
    </source>
</evidence>
<gene>
    <name evidence="12" type="ORF">SEV965_LOCUS27085</name>
</gene>
<organism evidence="12 13">
    <name type="scientific">Rotaria sordida</name>
    <dbReference type="NCBI Taxonomy" id="392033"/>
    <lineage>
        <taxon>Eukaryota</taxon>
        <taxon>Metazoa</taxon>
        <taxon>Spiralia</taxon>
        <taxon>Gnathifera</taxon>
        <taxon>Rotifera</taxon>
        <taxon>Eurotatoria</taxon>
        <taxon>Bdelloidea</taxon>
        <taxon>Philodinida</taxon>
        <taxon>Philodinidae</taxon>
        <taxon>Rotaria</taxon>
    </lineage>
</organism>
<dbReference type="GO" id="GO:0003899">
    <property type="term" value="F:DNA-directed RNA polymerase activity"/>
    <property type="evidence" value="ECO:0007669"/>
    <property type="project" value="UniProtKB-EC"/>
</dbReference>
<evidence type="ECO:0000256" key="3">
    <source>
        <dbReference type="ARBA" id="ARBA00022478"/>
    </source>
</evidence>
<protein>
    <recommendedName>
        <fullName evidence="2">DNA-directed RNA polymerase</fullName>
        <ecNumber evidence="2">2.7.7.6</ecNumber>
    </recommendedName>
</protein>
<dbReference type="InterPro" id="IPR037159">
    <property type="entry name" value="RNA_POL_N_sf"/>
</dbReference>
<keyword evidence="7" id="KW-0804">Transcription</keyword>
<feature type="region of interest" description="Disordered" evidence="10">
    <location>
        <begin position="71"/>
        <end position="152"/>
    </location>
</feature>
<dbReference type="EC" id="2.7.7.6" evidence="2"/>
<dbReference type="InterPro" id="IPR029262">
    <property type="entry name" value="RPOL_N"/>
</dbReference>
<keyword evidence="5" id="KW-0548">Nucleotidyltransferase</keyword>
<keyword evidence="3" id="KW-0240">DNA-directed RNA polymerase</keyword>
<comment type="catalytic activity">
    <reaction evidence="8">
        <text>RNA(n) + a ribonucleoside 5'-triphosphate = RNA(n+1) + diphosphate</text>
        <dbReference type="Rhea" id="RHEA:21248"/>
        <dbReference type="Rhea" id="RHEA-COMP:14527"/>
        <dbReference type="Rhea" id="RHEA-COMP:17342"/>
        <dbReference type="ChEBI" id="CHEBI:33019"/>
        <dbReference type="ChEBI" id="CHEBI:61557"/>
        <dbReference type="ChEBI" id="CHEBI:140395"/>
        <dbReference type="EC" id="2.7.7.6"/>
    </reaction>
</comment>
<feature type="compositionally biased region" description="Low complexity" evidence="10">
    <location>
        <begin position="76"/>
        <end position="86"/>
    </location>
</feature>
<dbReference type="InterPro" id="IPR046950">
    <property type="entry name" value="DNA-dir_Rpol_C_phage-type"/>
</dbReference>
<dbReference type="Gene3D" id="1.10.287.280">
    <property type="match status" value="1"/>
</dbReference>
<dbReference type="InterPro" id="IPR011990">
    <property type="entry name" value="TPR-like_helical_dom_sf"/>
</dbReference>
<feature type="compositionally biased region" description="Basic residues" evidence="10">
    <location>
        <begin position="127"/>
        <end position="138"/>
    </location>
</feature>
<dbReference type="InterPro" id="IPR002885">
    <property type="entry name" value="PPR_rpt"/>
</dbReference>
<dbReference type="FunFam" id="1.10.287.280:FF:000001">
    <property type="entry name" value="DNA-directed RNA polymerase"/>
    <property type="match status" value="1"/>
</dbReference>
<evidence type="ECO:0000259" key="11">
    <source>
        <dbReference type="SMART" id="SM01311"/>
    </source>
</evidence>
<dbReference type="Gene3D" id="1.10.1320.10">
    <property type="entry name" value="DNA-directed RNA polymerase, N-terminal domain"/>
    <property type="match status" value="1"/>
</dbReference>
<dbReference type="Proteomes" id="UP000663889">
    <property type="component" value="Unassembled WGS sequence"/>
</dbReference>
<dbReference type="InterPro" id="IPR043502">
    <property type="entry name" value="DNA/RNA_pol_sf"/>
</dbReference>
<dbReference type="GO" id="GO:0006390">
    <property type="term" value="P:mitochondrial transcription"/>
    <property type="evidence" value="ECO:0007669"/>
    <property type="project" value="TreeGrafter"/>
</dbReference>
<dbReference type="Pfam" id="PF00940">
    <property type="entry name" value="RNA_pol"/>
    <property type="match status" value="1"/>
</dbReference>
<feature type="domain" description="DNA-directed RNA polymerase N-terminal" evidence="11">
    <location>
        <begin position="478"/>
        <end position="788"/>
    </location>
</feature>
<dbReference type="InterPro" id="IPR002092">
    <property type="entry name" value="DNA-dir_Rpol_phage-type"/>
</dbReference>
<dbReference type="PROSITE" id="PS00489">
    <property type="entry name" value="RNA_POL_PHAGE_2"/>
    <property type="match status" value="1"/>
</dbReference>
<evidence type="ECO:0000256" key="9">
    <source>
        <dbReference type="PROSITE-ProRule" id="PRU00708"/>
    </source>
</evidence>
<keyword evidence="6" id="KW-0809">Transit peptide</keyword>
<accession>A0A815ETH9</accession>
<evidence type="ECO:0000313" key="13">
    <source>
        <dbReference type="Proteomes" id="UP000663889"/>
    </source>
</evidence>
<dbReference type="PANTHER" id="PTHR10102">
    <property type="entry name" value="DNA-DIRECTED RNA POLYMERASE, MITOCHONDRIAL"/>
    <property type="match status" value="1"/>
</dbReference>
<evidence type="ECO:0000313" key="12">
    <source>
        <dbReference type="EMBL" id="CAF1316561.1"/>
    </source>
</evidence>
<comment type="similarity">
    <text evidence="1">Belongs to the phage and mitochondrial RNA polymerase family.</text>
</comment>
<keyword evidence="4" id="KW-0808">Transferase</keyword>
<dbReference type="FunFam" id="1.10.150.20:FF:000031">
    <property type="entry name" value="DNA-directed RNA polymerase"/>
    <property type="match status" value="1"/>
</dbReference>
<evidence type="ECO:0000256" key="1">
    <source>
        <dbReference type="ARBA" id="ARBA00009493"/>
    </source>
</evidence>
<evidence type="ECO:0000256" key="5">
    <source>
        <dbReference type="ARBA" id="ARBA00022695"/>
    </source>
</evidence>
<reference evidence="12" key="1">
    <citation type="submission" date="2021-02" db="EMBL/GenBank/DDBJ databases">
        <authorList>
            <person name="Nowell W R."/>
        </authorList>
    </citation>
    <scope>NUCLEOTIDE SEQUENCE</scope>
</reference>
<feature type="repeat" description="PPR" evidence="9">
    <location>
        <begin position="298"/>
        <end position="332"/>
    </location>
</feature>
<dbReference type="Pfam" id="PF14700">
    <property type="entry name" value="RPOL_N"/>
    <property type="match status" value="1"/>
</dbReference>
<name>A0A815ETH9_9BILA</name>
<sequence>MLRIINFRPYLLNTFARKTCQLTVLYRPLSAETLPRRHDMDEYNHRIDLAAPHYELLEVLNHRSSQLQSFIKTNRSSRTSSPSSDRSITKTNIRYRTNTKRKNQNNVNIESNPVKEKEQPIELARPKPSKTKEKKKKEKTTSPSSLPIPPNRINELSKKLIRTTSIDENQSITTISPNLYDETLIAEEEQEDSELNETLLPPSSVEEITLNDNHDDKTLTDLLSSLHSTKVRRLHKYTDEEIKFMHIHNEFNRMLQAYVDVLIFNGKLNQARRLLNELLVDQERRQSMKKLTWRYVTNIHVFNTFYFAYADKGNLKALQDLFEKMRKYHIKPTLESYAAGLSCLGNMDLFDSSIARRIIINLEKEGFRVVDIFNLDCLNHEHIQRILKVLKTFRPNFDIPIRSSNVNNKLLNNIYQQPSLTIVILKTFRPNFDIPIRSSNVNNKLLNNIYQQPSLTIVNQPIQTDLWWKDIDFKKKLNDQLNMEIDHTVKIKSINAMKKIDEKLSTRYQDFISSLEQQLTIGFLTELELLKRKSKKNLEINIIPFLEIFDVKEYVGLMITEVQRHCYASEFHSSPFVTLCISLGRHLYQKYLCLIRQKNGFIDKLHLLYDEYTKHIITNERFIINERQKWNEITKEKFAYMDRNDRRWTFTQVLQLGEFLYNVMLKHMKLRVPLLTKKDQTKKTSNNSVLYVVYRSSGKSTEKQIKVHPTVLHFFSHIPEANLDFSCIELPCLVPPLPWLSSTMGGYLLTQTEFVRSPISAGQQDARLRSLSSEKIGGLLDSINVLNSCAWKINGDVLDLLMDIFQHGGNRHLSVPVSVENAKLPEPLPLDKGLSIDEQKRREIALSQTKKMKAELFSLWCYELYRLSIANHFRNEVFWFPHNLDFRGRVYPVPPHFNHLGSDIARSIILFAEGKPLGPNGLQQLKIHLVNLTDLKKKASIDERAKYADDIMDDILDSADRPLNGRQWWTKSEEPWQTLACCMEIARAIRSPDHTKYVSHFPVHQDGSCNVLQHYAAMGLDDIGAASVNLKPNDLPQDVYSVVVDQVEQERKQDASNGLQIAKILEGFIKRKVIKQTIMTTNYGVTLYGARQQISRQLRDIDEFPREYILEASTYLAQKTFISLRELFRETRKIQDWFTDCARLISRVRDSAVEWNTPLNLPVVQPYYREIRMKQKGKDIYDNFSSFARPNNIKQKNAFPPNYVHSLDSTHMMMTALQCARNGITFVSVHDSFWTHACDVDRLGQYCREQFVSLHKEPLLEILSRDLLSKYEFKSSEYARADDKQKQTMKLFNDTLQRVPERGTFQLESVLNSRYFFS</sequence>
<dbReference type="GO" id="GO:0001018">
    <property type="term" value="F:mitochondrial promoter sequence-specific DNA binding"/>
    <property type="evidence" value="ECO:0007669"/>
    <property type="project" value="TreeGrafter"/>
</dbReference>